<evidence type="ECO:0000313" key="2">
    <source>
        <dbReference type="Proteomes" id="UP000266861"/>
    </source>
</evidence>
<evidence type="ECO:0000313" key="1">
    <source>
        <dbReference type="EMBL" id="RHZ78858.1"/>
    </source>
</evidence>
<name>A0A397IWU2_9GLOM</name>
<organism evidence="1 2">
    <name type="scientific">Diversispora epigaea</name>
    <dbReference type="NCBI Taxonomy" id="1348612"/>
    <lineage>
        <taxon>Eukaryota</taxon>
        <taxon>Fungi</taxon>
        <taxon>Fungi incertae sedis</taxon>
        <taxon>Mucoromycota</taxon>
        <taxon>Glomeromycotina</taxon>
        <taxon>Glomeromycetes</taxon>
        <taxon>Diversisporales</taxon>
        <taxon>Diversisporaceae</taxon>
        <taxon>Diversispora</taxon>
    </lineage>
</organism>
<dbReference type="Proteomes" id="UP000266861">
    <property type="component" value="Unassembled WGS sequence"/>
</dbReference>
<reference evidence="1 2" key="1">
    <citation type="submission" date="2018-08" db="EMBL/GenBank/DDBJ databases">
        <title>Genome and evolution of the arbuscular mycorrhizal fungus Diversispora epigaea (formerly Glomus versiforme) and its bacterial endosymbionts.</title>
        <authorList>
            <person name="Sun X."/>
            <person name="Fei Z."/>
            <person name="Harrison M."/>
        </authorList>
    </citation>
    <scope>NUCLEOTIDE SEQUENCE [LARGE SCALE GENOMIC DNA]</scope>
    <source>
        <strain evidence="1 2">IT104</strain>
    </source>
</reference>
<gene>
    <name evidence="1" type="ORF">Glove_155g12</name>
</gene>
<protein>
    <submittedName>
        <fullName evidence="1">Uncharacterized protein</fullName>
    </submittedName>
</protein>
<accession>A0A397IWU2</accession>
<dbReference type="AlphaFoldDB" id="A0A397IWU2"/>
<comment type="caution">
    <text evidence="1">The sequence shown here is derived from an EMBL/GenBank/DDBJ whole genome shotgun (WGS) entry which is preliminary data.</text>
</comment>
<dbReference type="OrthoDB" id="2486529at2759"/>
<proteinExistence type="predicted"/>
<dbReference type="EMBL" id="PQFF01000146">
    <property type="protein sequence ID" value="RHZ78858.1"/>
    <property type="molecule type" value="Genomic_DNA"/>
</dbReference>
<keyword evidence="2" id="KW-1185">Reference proteome</keyword>
<sequence>MGNVVQGLQRILKVKGHSHPDNRLFVLIRLPINYAIHDQKESDERGDVNTIEPVSATDVTSKTEMLPISPISKLTSSNYTEEERLNSNNIDDTIDELLNSIEMMKSNQEQRRQKKN</sequence>